<dbReference type="AlphaFoldDB" id="A0A8J3CBR2"/>
<name>A0A8J3CBR2_9PSEU</name>
<accession>A0A8J3CBR2</accession>
<comment type="caution">
    <text evidence="2">The sequence shown here is derived from an EMBL/GenBank/DDBJ whole genome shotgun (WGS) entry which is preliminary data.</text>
</comment>
<dbReference type="Proteomes" id="UP000637578">
    <property type="component" value="Unassembled WGS sequence"/>
</dbReference>
<evidence type="ECO:0000313" key="2">
    <source>
        <dbReference type="EMBL" id="GGM70896.1"/>
    </source>
</evidence>
<keyword evidence="3" id="KW-1185">Reference proteome</keyword>
<gene>
    <name evidence="2" type="ORF">GCM10012275_46690</name>
</gene>
<proteinExistence type="predicted"/>
<keyword evidence="1" id="KW-0812">Transmembrane</keyword>
<protein>
    <submittedName>
        <fullName evidence="2">Uncharacterized protein</fullName>
    </submittedName>
</protein>
<evidence type="ECO:0000313" key="3">
    <source>
        <dbReference type="Proteomes" id="UP000637578"/>
    </source>
</evidence>
<reference evidence="2" key="2">
    <citation type="submission" date="2020-09" db="EMBL/GenBank/DDBJ databases">
        <authorList>
            <person name="Sun Q."/>
            <person name="Zhou Y."/>
        </authorList>
    </citation>
    <scope>NUCLEOTIDE SEQUENCE</scope>
    <source>
        <strain evidence="2">CGMCC 4.5737</strain>
    </source>
</reference>
<keyword evidence="1" id="KW-0472">Membrane</keyword>
<feature type="transmembrane region" description="Helical" evidence="1">
    <location>
        <begin position="33"/>
        <end position="54"/>
    </location>
</feature>
<evidence type="ECO:0000256" key="1">
    <source>
        <dbReference type="SAM" id="Phobius"/>
    </source>
</evidence>
<dbReference type="EMBL" id="BMMK01000026">
    <property type="protein sequence ID" value="GGM70896.1"/>
    <property type="molecule type" value="Genomic_DNA"/>
</dbReference>
<organism evidence="2 3">
    <name type="scientific">Longimycelium tulufanense</name>
    <dbReference type="NCBI Taxonomy" id="907463"/>
    <lineage>
        <taxon>Bacteria</taxon>
        <taxon>Bacillati</taxon>
        <taxon>Actinomycetota</taxon>
        <taxon>Actinomycetes</taxon>
        <taxon>Pseudonocardiales</taxon>
        <taxon>Pseudonocardiaceae</taxon>
        <taxon>Longimycelium</taxon>
    </lineage>
</organism>
<sequence>MRAEQSGRDAERWKPTGGLISLAEHVLRCWATWLRFCVVVLLVLAAVVLTLYLVPLEVSVGPIQLRRP</sequence>
<reference evidence="2" key="1">
    <citation type="journal article" date="2014" name="Int. J. Syst. Evol. Microbiol.">
        <title>Complete genome sequence of Corynebacterium casei LMG S-19264T (=DSM 44701T), isolated from a smear-ripened cheese.</title>
        <authorList>
            <consortium name="US DOE Joint Genome Institute (JGI-PGF)"/>
            <person name="Walter F."/>
            <person name="Albersmeier A."/>
            <person name="Kalinowski J."/>
            <person name="Ruckert C."/>
        </authorList>
    </citation>
    <scope>NUCLEOTIDE SEQUENCE</scope>
    <source>
        <strain evidence="2">CGMCC 4.5737</strain>
    </source>
</reference>
<keyword evidence="1" id="KW-1133">Transmembrane helix</keyword>